<evidence type="ECO:0000256" key="4">
    <source>
        <dbReference type="ARBA" id="ARBA00022475"/>
    </source>
</evidence>
<dbReference type="RefSeq" id="XP_011097871.1">
    <property type="nucleotide sequence ID" value="XM_011099569.2"/>
</dbReference>
<evidence type="ECO:0000256" key="1">
    <source>
        <dbReference type="ARBA" id="ARBA00004651"/>
    </source>
</evidence>
<dbReference type="PANTHER" id="PTHR33573">
    <property type="entry name" value="CASP-LIKE PROTEIN 4A4"/>
    <property type="match status" value="1"/>
</dbReference>
<dbReference type="InterPro" id="IPR006702">
    <property type="entry name" value="CASP_dom"/>
</dbReference>
<evidence type="ECO:0000256" key="2">
    <source>
        <dbReference type="ARBA" id="ARBA00007651"/>
    </source>
</evidence>
<feature type="domain" description="Casparian strip membrane protein" evidence="9">
    <location>
        <begin position="10"/>
        <end position="152"/>
    </location>
</feature>
<dbReference type="Proteomes" id="UP000504604">
    <property type="component" value="Linkage group LG14"/>
</dbReference>
<evidence type="ECO:0000259" key="9">
    <source>
        <dbReference type="Pfam" id="PF04535"/>
    </source>
</evidence>
<evidence type="ECO:0000256" key="7">
    <source>
        <dbReference type="ARBA" id="ARBA00023136"/>
    </source>
</evidence>
<keyword evidence="6 8" id="KW-1133">Transmembrane helix</keyword>
<gene>
    <name evidence="11" type="primary">LOC105176684</name>
</gene>
<feature type="transmembrane region" description="Helical" evidence="8">
    <location>
        <begin position="54"/>
        <end position="77"/>
    </location>
</feature>
<dbReference type="InterPro" id="IPR006459">
    <property type="entry name" value="CASP/CASPL"/>
</dbReference>
<name>A0A6I9UIG5_SESIN</name>
<dbReference type="AlphaFoldDB" id="A0A6I9UIG5"/>
<protein>
    <recommendedName>
        <fullName evidence="8">CASP-like protein</fullName>
    </recommendedName>
</protein>
<dbReference type="GO" id="GO:0005886">
    <property type="term" value="C:plasma membrane"/>
    <property type="evidence" value="ECO:0007669"/>
    <property type="project" value="UniProtKB-SubCell"/>
</dbReference>
<proteinExistence type="inferred from homology"/>
<feature type="transmembrane region" description="Helical" evidence="8">
    <location>
        <begin position="141"/>
        <end position="165"/>
    </location>
</feature>
<comment type="similarity">
    <text evidence="2 8">Belongs to the Casparian strip membrane proteins (CASP) family.</text>
</comment>
<evidence type="ECO:0000256" key="8">
    <source>
        <dbReference type="RuleBase" id="RU361233"/>
    </source>
</evidence>
<accession>A0A6I9UIG5</accession>
<evidence type="ECO:0000313" key="10">
    <source>
        <dbReference type="Proteomes" id="UP000504604"/>
    </source>
</evidence>
<dbReference type="KEGG" id="sind:105176684"/>
<comment type="subcellular location">
    <subcellularLocation>
        <location evidence="1 8">Cell membrane</location>
        <topology evidence="1 8">Multi-pass membrane protein</topology>
    </subcellularLocation>
</comment>
<keyword evidence="10" id="KW-1185">Reference proteome</keyword>
<sequence length="184" mass="20520">MGFLDADVPRLKILDFSIRLLLVPFNLVAIWIAVNNRENNIDYGELEFADFIGLKYMVCISAVSAGYALFAAVSSWIRCLVTRAWIFFVADQLLNQVLAYLMVTSVATLVEFLYLAYNGDQVVSWSQACASYGKFCSRLKIAVSLHVIGVCCFLVLAVISAFRVFRRYDPPFVSSKEGEQAAAT</sequence>
<evidence type="ECO:0000256" key="6">
    <source>
        <dbReference type="ARBA" id="ARBA00022989"/>
    </source>
</evidence>
<comment type="subunit">
    <text evidence="3 8">Homodimer and heterodimers.</text>
</comment>
<evidence type="ECO:0000313" key="11">
    <source>
        <dbReference type="RefSeq" id="XP_011097871.1"/>
    </source>
</evidence>
<dbReference type="GeneID" id="105176684"/>
<feature type="transmembrane region" description="Helical" evidence="8">
    <location>
        <begin position="16"/>
        <end position="34"/>
    </location>
</feature>
<dbReference type="FunCoup" id="A0A6I9UIG5">
    <property type="interactions" value="743"/>
</dbReference>
<dbReference type="InParanoid" id="A0A6I9UIG5"/>
<reference evidence="11" key="1">
    <citation type="submission" date="2025-08" db="UniProtKB">
        <authorList>
            <consortium name="RefSeq"/>
        </authorList>
    </citation>
    <scope>IDENTIFICATION</scope>
</reference>
<keyword evidence="7 8" id="KW-0472">Membrane</keyword>
<keyword evidence="4 8" id="KW-1003">Cell membrane</keyword>
<organism evidence="10 11">
    <name type="scientific">Sesamum indicum</name>
    <name type="common">Oriental sesame</name>
    <name type="synonym">Sesamum orientale</name>
    <dbReference type="NCBI Taxonomy" id="4182"/>
    <lineage>
        <taxon>Eukaryota</taxon>
        <taxon>Viridiplantae</taxon>
        <taxon>Streptophyta</taxon>
        <taxon>Embryophyta</taxon>
        <taxon>Tracheophyta</taxon>
        <taxon>Spermatophyta</taxon>
        <taxon>Magnoliopsida</taxon>
        <taxon>eudicotyledons</taxon>
        <taxon>Gunneridae</taxon>
        <taxon>Pentapetalae</taxon>
        <taxon>asterids</taxon>
        <taxon>lamiids</taxon>
        <taxon>Lamiales</taxon>
        <taxon>Pedaliaceae</taxon>
        <taxon>Sesamum</taxon>
    </lineage>
</organism>
<dbReference type="PANTHER" id="PTHR33573:SF30">
    <property type="entry name" value="CASP-LIKE PROTEIN 2C1-RELATED"/>
    <property type="match status" value="1"/>
</dbReference>
<evidence type="ECO:0000256" key="5">
    <source>
        <dbReference type="ARBA" id="ARBA00022692"/>
    </source>
</evidence>
<dbReference type="NCBIfam" id="TIGR01569">
    <property type="entry name" value="A_tha_TIGR01569"/>
    <property type="match status" value="1"/>
</dbReference>
<feature type="transmembrane region" description="Helical" evidence="8">
    <location>
        <begin position="97"/>
        <end position="117"/>
    </location>
</feature>
<dbReference type="Pfam" id="PF04535">
    <property type="entry name" value="CASP_dom"/>
    <property type="match status" value="1"/>
</dbReference>
<evidence type="ECO:0000256" key="3">
    <source>
        <dbReference type="ARBA" id="ARBA00011489"/>
    </source>
</evidence>
<keyword evidence="5 8" id="KW-0812">Transmembrane</keyword>
<dbReference type="OrthoDB" id="755577at2759"/>